<reference evidence="1 2" key="1">
    <citation type="submission" date="2017-01" db="EMBL/GenBank/DDBJ databases">
        <title>Novel large sulfur bacteria in the metagenomes of groundwater-fed chemosynthetic microbial mats in the Lake Huron basin.</title>
        <authorList>
            <person name="Sharrar A.M."/>
            <person name="Flood B.E."/>
            <person name="Bailey J.V."/>
            <person name="Jones D.S."/>
            <person name="Biddanda B."/>
            <person name="Ruberg S.A."/>
            <person name="Marcus D.N."/>
            <person name="Dick G.J."/>
        </authorList>
    </citation>
    <scope>NUCLEOTIDE SEQUENCE [LARGE SCALE GENOMIC DNA]</scope>
    <source>
        <strain evidence="1">A7</strain>
    </source>
</reference>
<evidence type="ECO:0000313" key="1">
    <source>
        <dbReference type="EMBL" id="OQW87209.1"/>
    </source>
</evidence>
<accession>A0A1W9KS82</accession>
<name>A0A1W9KS82_9BURK</name>
<dbReference type="EMBL" id="MTEI01000010">
    <property type="protein sequence ID" value="OQW87209.1"/>
    <property type="molecule type" value="Genomic_DNA"/>
</dbReference>
<gene>
    <name evidence="1" type="ORF">BWK72_14585</name>
</gene>
<evidence type="ECO:0000313" key="2">
    <source>
        <dbReference type="Proteomes" id="UP000192505"/>
    </source>
</evidence>
<comment type="caution">
    <text evidence="1">The sequence shown here is derived from an EMBL/GenBank/DDBJ whole genome shotgun (WGS) entry which is preliminary data.</text>
</comment>
<proteinExistence type="predicted"/>
<dbReference type="Proteomes" id="UP000192505">
    <property type="component" value="Unassembled WGS sequence"/>
</dbReference>
<protein>
    <submittedName>
        <fullName evidence="1">Uncharacterized protein</fullName>
    </submittedName>
</protein>
<sequence length="96" mass="10653">MTARDLEAALLTRCITVARQIAPAAQDQRETNVFQIAAMVVQSRVPSESTALMRASERYFAAHPAERLAAGDVVRKGWVLSLPRLRDMLSHQLQGH</sequence>
<organism evidence="1 2">
    <name type="scientific">Rhodoferax ferrireducens</name>
    <dbReference type="NCBI Taxonomy" id="192843"/>
    <lineage>
        <taxon>Bacteria</taxon>
        <taxon>Pseudomonadati</taxon>
        <taxon>Pseudomonadota</taxon>
        <taxon>Betaproteobacteria</taxon>
        <taxon>Burkholderiales</taxon>
        <taxon>Comamonadaceae</taxon>
        <taxon>Rhodoferax</taxon>
    </lineage>
</organism>
<dbReference type="AlphaFoldDB" id="A0A1W9KS82"/>